<protein>
    <recommendedName>
        <fullName evidence="3">DUF2783 domain-containing protein</fullName>
    </recommendedName>
</protein>
<reference evidence="1 2" key="1">
    <citation type="submission" date="2020-08" db="EMBL/GenBank/DDBJ databases">
        <title>Functional genomics of gut bacteria from endangered species of beetles.</title>
        <authorList>
            <person name="Carlos-Shanley C."/>
        </authorList>
    </citation>
    <scope>NUCLEOTIDE SEQUENCE [LARGE SCALE GENOMIC DNA]</scope>
    <source>
        <strain evidence="1 2">S00124</strain>
    </source>
</reference>
<keyword evidence="2" id="KW-1185">Reference proteome</keyword>
<organism evidence="1 2">
    <name type="scientific">Comamonas odontotermitis</name>
    <dbReference type="NCBI Taxonomy" id="379895"/>
    <lineage>
        <taxon>Bacteria</taxon>
        <taxon>Pseudomonadati</taxon>
        <taxon>Pseudomonadota</taxon>
        <taxon>Betaproteobacteria</taxon>
        <taxon>Burkholderiales</taxon>
        <taxon>Comamonadaceae</taxon>
        <taxon>Comamonas</taxon>
    </lineage>
</organism>
<evidence type="ECO:0000313" key="2">
    <source>
        <dbReference type="Proteomes" id="UP000562492"/>
    </source>
</evidence>
<evidence type="ECO:0008006" key="3">
    <source>
        <dbReference type="Google" id="ProtNLM"/>
    </source>
</evidence>
<name>A0ABR6RAJ9_9BURK</name>
<accession>A0ABR6RAJ9</accession>
<sequence length="70" mass="7465">MNTTAPRLTDTELDAAYTQFCRHMTALGEAQAPLFMARFALLAMHRIGDAAAVQTLIAQAAEDMAPAQAA</sequence>
<dbReference type="RefSeq" id="WP_184704192.1">
    <property type="nucleotide sequence ID" value="NZ_JACHKZ010000001.1"/>
</dbReference>
<gene>
    <name evidence="1" type="ORF">HNP33_000117</name>
</gene>
<proteinExistence type="predicted"/>
<comment type="caution">
    <text evidence="1">The sequence shown here is derived from an EMBL/GenBank/DDBJ whole genome shotgun (WGS) entry which is preliminary data.</text>
</comment>
<dbReference type="Proteomes" id="UP000562492">
    <property type="component" value="Unassembled WGS sequence"/>
</dbReference>
<evidence type="ECO:0000313" key="1">
    <source>
        <dbReference type="EMBL" id="MBB6576069.1"/>
    </source>
</evidence>
<dbReference type="EMBL" id="JACHKZ010000001">
    <property type="protein sequence ID" value="MBB6576069.1"/>
    <property type="molecule type" value="Genomic_DNA"/>
</dbReference>